<organism evidence="1 2">
    <name type="scientific">Rhododendron molle</name>
    <name type="common">Chinese azalea</name>
    <name type="synonym">Azalea mollis</name>
    <dbReference type="NCBI Taxonomy" id="49168"/>
    <lineage>
        <taxon>Eukaryota</taxon>
        <taxon>Viridiplantae</taxon>
        <taxon>Streptophyta</taxon>
        <taxon>Embryophyta</taxon>
        <taxon>Tracheophyta</taxon>
        <taxon>Spermatophyta</taxon>
        <taxon>Magnoliopsida</taxon>
        <taxon>eudicotyledons</taxon>
        <taxon>Gunneridae</taxon>
        <taxon>Pentapetalae</taxon>
        <taxon>asterids</taxon>
        <taxon>Ericales</taxon>
        <taxon>Ericaceae</taxon>
        <taxon>Ericoideae</taxon>
        <taxon>Rhodoreae</taxon>
        <taxon>Rhododendron</taxon>
    </lineage>
</organism>
<protein>
    <submittedName>
        <fullName evidence="1">Uncharacterized protein</fullName>
    </submittedName>
</protein>
<accession>A0ACC0Q8D3</accession>
<dbReference type="EMBL" id="CM046388">
    <property type="protein sequence ID" value="KAI8573087.1"/>
    <property type="molecule type" value="Genomic_DNA"/>
</dbReference>
<gene>
    <name evidence="1" type="ORF">RHMOL_Rhmol01G0251500</name>
</gene>
<reference evidence="1" key="1">
    <citation type="submission" date="2022-02" db="EMBL/GenBank/DDBJ databases">
        <title>Plant Genome Project.</title>
        <authorList>
            <person name="Zhang R.-G."/>
        </authorList>
    </citation>
    <scope>NUCLEOTIDE SEQUENCE</scope>
    <source>
        <strain evidence="1">AT1</strain>
    </source>
</reference>
<keyword evidence="2" id="KW-1185">Reference proteome</keyword>
<evidence type="ECO:0000313" key="2">
    <source>
        <dbReference type="Proteomes" id="UP001062846"/>
    </source>
</evidence>
<comment type="caution">
    <text evidence="1">The sequence shown here is derived from an EMBL/GenBank/DDBJ whole genome shotgun (WGS) entry which is preliminary data.</text>
</comment>
<name>A0ACC0Q8D3_RHOML</name>
<proteinExistence type="predicted"/>
<sequence length="67" mass="8323">MSIFNKIYIFRINFRPILFRIKIPLAMWAMRTVNSHSQFYKNCSILIENWLCDPYYFGHKYPWLCRL</sequence>
<evidence type="ECO:0000313" key="1">
    <source>
        <dbReference type="EMBL" id="KAI8573087.1"/>
    </source>
</evidence>
<dbReference type="Proteomes" id="UP001062846">
    <property type="component" value="Chromosome 1"/>
</dbReference>